<comment type="caution">
    <text evidence="1">The sequence shown here is derived from an EMBL/GenBank/DDBJ whole genome shotgun (WGS) entry which is preliminary data.</text>
</comment>
<dbReference type="AlphaFoldDB" id="A0A645FU48"/>
<accession>A0A645FU48</accession>
<reference evidence="1" key="1">
    <citation type="submission" date="2019-08" db="EMBL/GenBank/DDBJ databases">
        <authorList>
            <person name="Kucharzyk K."/>
            <person name="Murdoch R.W."/>
            <person name="Higgins S."/>
            <person name="Loffler F."/>
        </authorList>
    </citation>
    <scope>NUCLEOTIDE SEQUENCE</scope>
</reference>
<name>A0A645FU48_9ZZZZ</name>
<dbReference type="EMBL" id="VSSQ01065237">
    <property type="protein sequence ID" value="MPN17985.1"/>
    <property type="molecule type" value="Genomic_DNA"/>
</dbReference>
<gene>
    <name evidence="1" type="ORF">SDC9_165343</name>
</gene>
<protein>
    <submittedName>
        <fullName evidence="1">Uncharacterized protein</fullName>
    </submittedName>
</protein>
<organism evidence="1">
    <name type="scientific">bioreactor metagenome</name>
    <dbReference type="NCBI Taxonomy" id="1076179"/>
    <lineage>
        <taxon>unclassified sequences</taxon>
        <taxon>metagenomes</taxon>
        <taxon>ecological metagenomes</taxon>
    </lineage>
</organism>
<proteinExistence type="predicted"/>
<sequence>MVHLFTTGGHFHLRPAVYDIYFGAHSFGAAGRVHGHVASAHDGNFLRLEDRGVGLIQIGFH</sequence>
<evidence type="ECO:0000313" key="1">
    <source>
        <dbReference type="EMBL" id="MPN17985.1"/>
    </source>
</evidence>